<evidence type="ECO:0000256" key="2">
    <source>
        <dbReference type="ARBA" id="ARBA00004370"/>
    </source>
</evidence>
<evidence type="ECO:0000256" key="5">
    <source>
        <dbReference type="ARBA" id="ARBA00022679"/>
    </source>
</evidence>
<dbReference type="SUPFAM" id="SSF55874">
    <property type="entry name" value="ATPase domain of HSP90 chaperone/DNA topoisomerase II/histidine kinase"/>
    <property type="match status" value="1"/>
</dbReference>
<reference evidence="13 14" key="1">
    <citation type="submission" date="2015-11" db="EMBL/GenBank/DDBJ databases">
        <title>Genomic Taxonomy of the Vibrionaceae.</title>
        <authorList>
            <person name="Gomez-Gil B."/>
            <person name="Enciso-Ibarra J."/>
        </authorList>
    </citation>
    <scope>NUCLEOTIDE SEQUENCE [LARGE SCALE GENOMIC DNA]</scope>
    <source>
        <strain evidence="13 14">CAIM 912</strain>
    </source>
</reference>
<dbReference type="RefSeq" id="WP_067414690.1">
    <property type="nucleotide sequence ID" value="NZ_LNTY01000030.1"/>
</dbReference>
<keyword evidence="4" id="KW-0597">Phosphoprotein</keyword>
<accession>A0A135I999</accession>
<dbReference type="Proteomes" id="UP000070529">
    <property type="component" value="Unassembled WGS sequence"/>
</dbReference>
<keyword evidence="9" id="KW-0902">Two-component regulatory system</keyword>
<dbReference type="Pfam" id="PF02518">
    <property type="entry name" value="HATPase_c"/>
    <property type="match status" value="1"/>
</dbReference>
<dbReference type="PANTHER" id="PTHR45436:SF16">
    <property type="entry name" value="HISTIDINE KINASE"/>
    <property type="match status" value="1"/>
</dbReference>
<dbReference type="Pfam" id="PF00512">
    <property type="entry name" value="HisKA"/>
    <property type="match status" value="1"/>
</dbReference>
<dbReference type="Gene3D" id="6.10.340.10">
    <property type="match status" value="1"/>
</dbReference>
<dbReference type="GO" id="GO:0005886">
    <property type="term" value="C:plasma membrane"/>
    <property type="evidence" value="ECO:0007669"/>
    <property type="project" value="TreeGrafter"/>
</dbReference>
<feature type="domain" description="HAMP" evidence="12">
    <location>
        <begin position="166"/>
        <end position="220"/>
    </location>
</feature>
<dbReference type="InterPro" id="IPR003594">
    <property type="entry name" value="HATPase_dom"/>
</dbReference>
<dbReference type="InterPro" id="IPR036890">
    <property type="entry name" value="HATPase_C_sf"/>
</dbReference>
<evidence type="ECO:0000256" key="9">
    <source>
        <dbReference type="ARBA" id="ARBA00023012"/>
    </source>
</evidence>
<evidence type="ECO:0000256" key="4">
    <source>
        <dbReference type="ARBA" id="ARBA00022553"/>
    </source>
</evidence>
<keyword evidence="14" id="KW-1185">Reference proteome</keyword>
<dbReference type="InterPro" id="IPR050428">
    <property type="entry name" value="TCS_sensor_his_kinase"/>
</dbReference>
<name>A0A135I999_9GAMM</name>
<proteinExistence type="predicted"/>
<evidence type="ECO:0000256" key="8">
    <source>
        <dbReference type="ARBA" id="ARBA00022989"/>
    </source>
</evidence>
<dbReference type="PROSITE" id="PS50885">
    <property type="entry name" value="HAMP"/>
    <property type="match status" value="1"/>
</dbReference>
<protein>
    <recommendedName>
        <fullName evidence="3">histidine kinase</fullName>
        <ecNumber evidence="3">2.7.13.3</ecNumber>
    </recommendedName>
</protein>
<dbReference type="SUPFAM" id="SSF47384">
    <property type="entry name" value="Homodimeric domain of signal transducing histidine kinase"/>
    <property type="match status" value="1"/>
</dbReference>
<dbReference type="SMART" id="SM00388">
    <property type="entry name" value="HisKA"/>
    <property type="match status" value="1"/>
</dbReference>
<dbReference type="PANTHER" id="PTHR45436">
    <property type="entry name" value="SENSOR HISTIDINE KINASE YKOH"/>
    <property type="match status" value="1"/>
</dbReference>
<comment type="caution">
    <text evidence="13">The sequence shown here is derived from an EMBL/GenBank/DDBJ whole genome shotgun (WGS) entry which is preliminary data.</text>
</comment>
<keyword evidence="10" id="KW-0472">Membrane</keyword>
<comment type="subcellular location">
    <subcellularLocation>
        <location evidence="2">Membrane</location>
    </subcellularLocation>
</comment>
<dbReference type="AlphaFoldDB" id="A0A135I999"/>
<dbReference type="Gene3D" id="3.30.565.10">
    <property type="entry name" value="Histidine kinase-like ATPase, C-terminal domain"/>
    <property type="match status" value="1"/>
</dbReference>
<evidence type="ECO:0000259" key="12">
    <source>
        <dbReference type="PROSITE" id="PS50885"/>
    </source>
</evidence>
<feature type="transmembrane region" description="Helical" evidence="10">
    <location>
        <begin position="12"/>
        <end position="30"/>
    </location>
</feature>
<comment type="catalytic activity">
    <reaction evidence="1">
        <text>ATP + protein L-histidine = ADP + protein N-phospho-L-histidine.</text>
        <dbReference type="EC" id="2.7.13.3"/>
    </reaction>
</comment>
<dbReference type="CDD" id="cd00082">
    <property type="entry name" value="HisKA"/>
    <property type="match status" value="1"/>
</dbReference>
<dbReference type="OrthoDB" id="9121563at2"/>
<evidence type="ECO:0000256" key="10">
    <source>
        <dbReference type="SAM" id="Phobius"/>
    </source>
</evidence>
<evidence type="ECO:0000259" key="11">
    <source>
        <dbReference type="PROSITE" id="PS50109"/>
    </source>
</evidence>
<dbReference type="Gene3D" id="1.10.287.130">
    <property type="match status" value="1"/>
</dbReference>
<keyword evidence="8 10" id="KW-1133">Transmembrane helix</keyword>
<evidence type="ECO:0000313" key="14">
    <source>
        <dbReference type="Proteomes" id="UP000070529"/>
    </source>
</evidence>
<dbReference type="InterPro" id="IPR003660">
    <property type="entry name" value="HAMP_dom"/>
</dbReference>
<evidence type="ECO:0000256" key="3">
    <source>
        <dbReference type="ARBA" id="ARBA00012438"/>
    </source>
</evidence>
<dbReference type="GO" id="GO:0000155">
    <property type="term" value="F:phosphorelay sensor kinase activity"/>
    <property type="evidence" value="ECO:0007669"/>
    <property type="project" value="InterPro"/>
</dbReference>
<keyword evidence="5" id="KW-0808">Transferase</keyword>
<dbReference type="EMBL" id="LNTY01000030">
    <property type="protein sequence ID" value="KXF82032.1"/>
    <property type="molecule type" value="Genomic_DNA"/>
</dbReference>
<dbReference type="SMART" id="SM00387">
    <property type="entry name" value="HATPase_c"/>
    <property type="match status" value="1"/>
</dbReference>
<feature type="domain" description="Histidine kinase" evidence="11">
    <location>
        <begin position="228"/>
        <end position="413"/>
    </location>
</feature>
<evidence type="ECO:0000256" key="6">
    <source>
        <dbReference type="ARBA" id="ARBA00022692"/>
    </source>
</evidence>
<keyword evidence="6 10" id="KW-0812">Transmembrane</keyword>
<dbReference type="InterPro" id="IPR003661">
    <property type="entry name" value="HisK_dim/P_dom"/>
</dbReference>
<dbReference type="EC" id="2.7.13.3" evidence="3"/>
<dbReference type="STRING" id="294935.ATN88_19645"/>
<keyword evidence="7" id="KW-0418">Kinase</keyword>
<organism evidence="13 14">
    <name type="scientific">Enterovibrio coralii</name>
    <dbReference type="NCBI Taxonomy" id="294935"/>
    <lineage>
        <taxon>Bacteria</taxon>
        <taxon>Pseudomonadati</taxon>
        <taxon>Pseudomonadota</taxon>
        <taxon>Gammaproteobacteria</taxon>
        <taxon>Vibrionales</taxon>
        <taxon>Vibrionaceae</taxon>
        <taxon>Enterovibrio</taxon>
    </lineage>
</organism>
<dbReference type="PROSITE" id="PS50109">
    <property type="entry name" value="HIS_KIN"/>
    <property type="match status" value="1"/>
</dbReference>
<evidence type="ECO:0000256" key="1">
    <source>
        <dbReference type="ARBA" id="ARBA00000085"/>
    </source>
</evidence>
<dbReference type="InterPro" id="IPR036097">
    <property type="entry name" value="HisK_dim/P_sf"/>
</dbReference>
<gene>
    <name evidence="13" type="ORF">ATN88_19645</name>
</gene>
<dbReference type="InterPro" id="IPR005467">
    <property type="entry name" value="His_kinase_dom"/>
</dbReference>
<sequence>MSKIKSAKQLTFSYFSGVAFAIIAIHFSVFESTVENLEHFTAQYRLEQIAQNLEKRDITQSVIPLDSFSVAYVGLKNVPETLTVSPDLPLNQAFEIYKEGVDRETDYFVMRVAIEQDGQAVDAYIVNSDPVFELGEEQALKSQTNQIFLSLALLFLSLLVVLRISERLTSPFAALVTQLKQKNKGDLSPLTVPETGKTVELVSLTDSINDYQAQIGGMLERERAFNRFASHELRTPLMVMKGSLTLLEHSNDPAFVEKQRVRMSSAVDAMQDYVEALLSLTREEERTPPWSLDEQQLTTLIAHFNELVEDKPVEVKVSVESAPELEVSMKAVGILIGNLIKNAFTYTDQGHVTITVTREAVTIEDTGIGLDQNRASNHGYGLGLVIANDIARKYGWRIDLNTNAFDGCTATITGLNNKGIKEV</sequence>
<evidence type="ECO:0000313" key="13">
    <source>
        <dbReference type="EMBL" id="KXF82032.1"/>
    </source>
</evidence>
<evidence type="ECO:0000256" key="7">
    <source>
        <dbReference type="ARBA" id="ARBA00022777"/>
    </source>
</evidence>